<evidence type="ECO:0000256" key="1">
    <source>
        <dbReference type="ARBA" id="ARBA00002219"/>
    </source>
</evidence>
<evidence type="ECO:0000256" key="8">
    <source>
        <dbReference type="ARBA" id="ARBA00022837"/>
    </source>
</evidence>
<dbReference type="GO" id="GO:0046872">
    <property type="term" value="F:metal ion binding"/>
    <property type="evidence" value="ECO:0007669"/>
    <property type="project" value="UniProtKB-KW"/>
</dbReference>
<protein>
    <recommendedName>
        <fullName evidence="10">F5/8 type C domain-containing protein</fullName>
    </recommendedName>
</protein>
<evidence type="ECO:0000259" key="10">
    <source>
        <dbReference type="PROSITE" id="PS50022"/>
    </source>
</evidence>
<evidence type="ECO:0000256" key="4">
    <source>
        <dbReference type="ARBA" id="ARBA00011233"/>
    </source>
</evidence>
<proteinExistence type="inferred from homology"/>
<keyword evidence="12" id="KW-1185">Reference proteome</keyword>
<keyword evidence="9" id="KW-1015">Disulfide bond</keyword>
<dbReference type="Proteomes" id="UP001497482">
    <property type="component" value="Chromosome 7"/>
</dbReference>
<evidence type="ECO:0000313" key="12">
    <source>
        <dbReference type="Proteomes" id="UP001497482"/>
    </source>
</evidence>
<evidence type="ECO:0000256" key="6">
    <source>
        <dbReference type="ARBA" id="ARBA00022723"/>
    </source>
</evidence>
<keyword evidence="5" id="KW-0964">Secreted</keyword>
<dbReference type="PANTHER" id="PTHR45713">
    <property type="entry name" value="FTP DOMAIN-CONTAINING PROTEIN"/>
    <property type="match status" value="1"/>
</dbReference>
<dbReference type="InterPro" id="IPR006585">
    <property type="entry name" value="FTP1"/>
</dbReference>
<dbReference type="Pfam" id="PF22633">
    <property type="entry name" value="F5_F8_type_C_2"/>
    <property type="match status" value="1"/>
</dbReference>
<dbReference type="InterPro" id="IPR000421">
    <property type="entry name" value="FA58C"/>
</dbReference>
<comment type="subcellular location">
    <subcellularLocation>
        <location evidence="2">Secreted</location>
    </subcellularLocation>
</comment>
<organism evidence="11 12">
    <name type="scientific">Knipowitschia caucasica</name>
    <name type="common">Caucasian dwarf goby</name>
    <name type="synonym">Pomatoschistus caucasicus</name>
    <dbReference type="NCBI Taxonomy" id="637954"/>
    <lineage>
        <taxon>Eukaryota</taxon>
        <taxon>Metazoa</taxon>
        <taxon>Chordata</taxon>
        <taxon>Craniata</taxon>
        <taxon>Vertebrata</taxon>
        <taxon>Euteleostomi</taxon>
        <taxon>Actinopterygii</taxon>
        <taxon>Neopterygii</taxon>
        <taxon>Teleostei</taxon>
        <taxon>Neoteleostei</taxon>
        <taxon>Acanthomorphata</taxon>
        <taxon>Gobiaria</taxon>
        <taxon>Gobiiformes</taxon>
        <taxon>Gobioidei</taxon>
        <taxon>Gobiidae</taxon>
        <taxon>Gobiinae</taxon>
        <taxon>Knipowitschia</taxon>
    </lineage>
</organism>
<accession>A0AAV2MEA2</accession>
<dbReference type="GO" id="GO:0001868">
    <property type="term" value="P:regulation of complement activation, lectin pathway"/>
    <property type="evidence" value="ECO:0007669"/>
    <property type="project" value="UniProtKB-ARBA"/>
</dbReference>
<dbReference type="Gene3D" id="2.60.120.260">
    <property type="entry name" value="Galactose-binding domain-like"/>
    <property type="match status" value="2"/>
</dbReference>
<evidence type="ECO:0000256" key="2">
    <source>
        <dbReference type="ARBA" id="ARBA00004613"/>
    </source>
</evidence>
<keyword evidence="8" id="KW-0106">Calcium</keyword>
<evidence type="ECO:0000256" key="7">
    <source>
        <dbReference type="ARBA" id="ARBA00022734"/>
    </source>
</evidence>
<dbReference type="SMART" id="SM00607">
    <property type="entry name" value="FTP"/>
    <property type="match status" value="1"/>
</dbReference>
<dbReference type="GO" id="GO:0042806">
    <property type="term" value="F:fucose binding"/>
    <property type="evidence" value="ECO:0007669"/>
    <property type="project" value="UniProtKB-ARBA"/>
</dbReference>
<dbReference type="EMBL" id="OZ035829">
    <property type="protein sequence ID" value="CAL1611570.1"/>
    <property type="molecule type" value="Genomic_DNA"/>
</dbReference>
<comment type="subunit">
    <text evidence="4">Homotrimer.</text>
</comment>
<keyword evidence="6" id="KW-0479">Metal-binding</keyword>
<dbReference type="SUPFAM" id="SSF49785">
    <property type="entry name" value="Galactose-binding domain-like"/>
    <property type="match status" value="2"/>
</dbReference>
<dbReference type="InterPro" id="IPR051941">
    <property type="entry name" value="BG_Antigen-Binding_Lectin"/>
</dbReference>
<evidence type="ECO:0000256" key="3">
    <source>
        <dbReference type="ARBA" id="ARBA00010147"/>
    </source>
</evidence>
<dbReference type="GO" id="GO:0010185">
    <property type="term" value="P:regulation of cellular defense response"/>
    <property type="evidence" value="ECO:0007669"/>
    <property type="project" value="UniProtKB-ARBA"/>
</dbReference>
<dbReference type="AlphaFoldDB" id="A0AAV2MEA2"/>
<keyword evidence="7" id="KW-0430">Lectin</keyword>
<gene>
    <name evidence="11" type="ORF">KC01_LOCUS37970</name>
</gene>
<sequence>MTLVAVLPRFPADRTLTITLSRRVEGRYVSVVLQETNRNLSLCKVEVYGYHAPTGENLALRGKASQSTLYGNHFASNAIDGNRNRDWNTCSHTGHTMNAWWRLDLGKTHRIFSVNVTNAPGVHTRLNGAEICIGDSLDNDGNNNPRCAVISTIAPGFTQGYDCRGMDGRYVTTVIPGQTEYLVLAEVEVYGSVLD</sequence>
<comment type="function">
    <text evidence="1">Acts as a defensive agent. Recognizes blood group fucosylated oligosaccharides including A, B, H and Lewis B-type antigens. Does not recognize Lewis A antigen and has low affinity for monovalent haptens.</text>
</comment>
<comment type="similarity">
    <text evidence="3">Belongs to the fucolectin family.</text>
</comment>
<evidence type="ECO:0000256" key="9">
    <source>
        <dbReference type="ARBA" id="ARBA00023157"/>
    </source>
</evidence>
<evidence type="ECO:0000313" key="11">
    <source>
        <dbReference type="EMBL" id="CAL1611570.1"/>
    </source>
</evidence>
<evidence type="ECO:0000256" key="5">
    <source>
        <dbReference type="ARBA" id="ARBA00022525"/>
    </source>
</evidence>
<name>A0AAV2MEA2_KNICA</name>
<dbReference type="PANTHER" id="PTHR45713:SF8">
    <property type="entry name" value="SI:CH211-215K15.4"/>
    <property type="match status" value="1"/>
</dbReference>
<feature type="domain" description="F5/8 type C" evidence="10">
    <location>
        <begin position="43"/>
        <end position="192"/>
    </location>
</feature>
<reference evidence="11 12" key="1">
    <citation type="submission" date="2024-04" db="EMBL/GenBank/DDBJ databases">
        <authorList>
            <person name="Waldvogel A.-M."/>
            <person name="Schoenle A."/>
        </authorList>
    </citation>
    <scope>NUCLEOTIDE SEQUENCE [LARGE SCALE GENOMIC DNA]</scope>
</reference>
<dbReference type="PROSITE" id="PS50022">
    <property type="entry name" value="FA58C_3"/>
    <property type="match status" value="1"/>
</dbReference>
<dbReference type="InterPro" id="IPR008979">
    <property type="entry name" value="Galactose-bd-like_sf"/>
</dbReference>